<reference evidence="3 4" key="1">
    <citation type="submission" date="2019-04" db="EMBL/GenBank/DDBJ databases">
        <title>Bacillus caeni sp. nov., a bacterium isolated from mangrove sediment.</title>
        <authorList>
            <person name="Huang H."/>
            <person name="Mo K."/>
            <person name="Hu Y."/>
        </authorList>
    </citation>
    <scope>NUCLEOTIDE SEQUENCE [LARGE SCALE GENOMIC DNA]</scope>
    <source>
        <strain evidence="3 4">HB172195</strain>
    </source>
</reference>
<dbReference type="AlphaFoldDB" id="A0A5R9F442"/>
<accession>A0A5R9F442</accession>
<keyword evidence="1" id="KW-0175">Coiled coil</keyword>
<dbReference type="InterPro" id="IPR034660">
    <property type="entry name" value="DinB/YfiT-like"/>
</dbReference>
<keyword evidence="4" id="KW-1185">Reference proteome</keyword>
<name>A0A5R9F442_9BACL</name>
<dbReference type="RefSeq" id="WP_138126484.1">
    <property type="nucleotide sequence ID" value="NZ_SWLG01000007.1"/>
</dbReference>
<sequence>MQENETIREELLQYVSDLSDDQLNKKEDENSWSIIQVLEHLYLLEQVITKSISKELASEESVAVEDKPIHLSVNRTKKVSAPPYVTPSDKYQTLAEIKAKLAESRAALNRVVDEADEEQLEQKSMPHPAFGALSLKQWIPFIGLHEKRHLEQIKEIKEKIAQKQ</sequence>
<gene>
    <name evidence="3" type="ORF">FCL54_11350</name>
</gene>
<evidence type="ECO:0000259" key="2">
    <source>
        <dbReference type="Pfam" id="PF12867"/>
    </source>
</evidence>
<feature type="coiled-coil region" evidence="1">
    <location>
        <begin position="94"/>
        <end position="121"/>
    </location>
</feature>
<evidence type="ECO:0000256" key="1">
    <source>
        <dbReference type="SAM" id="Coils"/>
    </source>
</evidence>
<dbReference type="EMBL" id="SWLG01000007">
    <property type="protein sequence ID" value="TLS37116.1"/>
    <property type="molecule type" value="Genomic_DNA"/>
</dbReference>
<proteinExistence type="predicted"/>
<feature type="domain" description="DinB-like" evidence="2">
    <location>
        <begin position="5"/>
        <end position="153"/>
    </location>
</feature>
<dbReference type="Pfam" id="PF12867">
    <property type="entry name" value="DinB_2"/>
    <property type="match status" value="1"/>
</dbReference>
<dbReference type="Proteomes" id="UP000308230">
    <property type="component" value="Unassembled WGS sequence"/>
</dbReference>
<dbReference type="SUPFAM" id="SSF109854">
    <property type="entry name" value="DinB/YfiT-like putative metalloenzymes"/>
    <property type="match status" value="1"/>
</dbReference>
<comment type="caution">
    <text evidence="3">The sequence shown here is derived from an EMBL/GenBank/DDBJ whole genome shotgun (WGS) entry which is preliminary data.</text>
</comment>
<dbReference type="OrthoDB" id="5464839at2"/>
<evidence type="ECO:0000313" key="3">
    <source>
        <dbReference type="EMBL" id="TLS37116.1"/>
    </source>
</evidence>
<organism evidence="3 4">
    <name type="scientific">Exobacillus caeni</name>
    <dbReference type="NCBI Taxonomy" id="2574798"/>
    <lineage>
        <taxon>Bacteria</taxon>
        <taxon>Bacillati</taxon>
        <taxon>Bacillota</taxon>
        <taxon>Bacilli</taxon>
        <taxon>Bacillales</taxon>
        <taxon>Guptibacillaceae</taxon>
        <taxon>Exobacillus</taxon>
    </lineage>
</organism>
<protein>
    <submittedName>
        <fullName evidence="3">DinB family protein</fullName>
    </submittedName>
</protein>
<evidence type="ECO:0000313" key="4">
    <source>
        <dbReference type="Proteomes" id="UP000308230"/>
    </source>
</evidence>
<dbReference type="Gene3D" id="1.20.120.450">
    <property type="entry name" value="dinb family like domain"/>
    <property type="match status" value="1"/>
</dbReference>
<dbReference type="InterPro" id="IPR024775">
    <property type="entry name" value="DinB-like"/>
</dbReference>